<feature type="compositionally biased region" description="Basic and acidic residues" evidence="1">
    <location>
        <begin position="10"/>
        <end position="19"/>
    </location>
</feature>
<proteinExistence type="predicted"/>
<dbReference type="Proteomes" id="UP001194468">
    <property type="component" value="Unassembled WGS sequence"/>
</dbReference>
<protein>
    <submittedName>
        <fullName evidence="2">Uncharacterized protein</fullName>
    </submittedName>
</protein>
<sequence>IPELLSGRKSKGDEREKPVKVYVATNRRPSRDSEESTIQRPPQIVVGEGLSTMAHPLPPADAGQQYQTDTRGFRRTCDGGPPDSRQTDNPRTSAGSRRTPCDGVLSSSGKRRTTT</sequence>
<comment type="caution">
    <text evidence="2">The sequence shown here is derived from an EMBL/GenBank/DDBJ whole genome shotgun (WGS) entry which is preliminary data.</text>
</comment>
<accession>A0AAD4BB10</accession>
<evidence type="ECO:0000256" key="1">
    <source>
        <dbReference type="SAM" id="MobiDB-lite"/>
    </source>
</evidence>
<reference evidence="2" key="2">
    <citation type="journal article" date="2020" name="Nat. Commun.">
        <title>Large-scale genome sequencing of mycorrhizal fungi provides insights into the early evolution of symbiotic traits.</title>
        <authorList>
            <person name="Miyauchi S."/>
            <person name="Kiss E."/>
            <person name="Kuo A."/>
            <person name="Drula E."/>
            <person name="Kohler A."/>
            <person name="Sanchez-Garcia M."/>
            <person name="Morin E."/>
            <person name="Andreopoulos B."/>
            <person name="Barry K.W."/>
            <person name="Bonito G."/>
            <person name="Buee M."/>
            <person name="Carver A."/>
            <person name="Chen C."/>
            <person name="Cichocki N."/>
            <person name="Clum A."/>
            <person name="Culley D."/>
            <person name="Crous P.W."/>
            <person name="Fauchery L."/>
            <person name="Girlanda M."/>
            <person name="Hayes R.D."/>
            <person name="Keri Z."/>
            <person name="LaButti K."/>
            <person name="Lipzen A."/>
            <person name="Lombard V."/>
            <person name="Magnuson J."/>
            <person name="Maillard F."/>
            <person name="Murat C."/>
            <person name="Nolan M."/>
            <person name="Ohm R.A."/>
            <person name="Pangilinan J."/>
            <person name="Pereira M.F."/>
            <person name="Perotto S."/>
            <person name="Peter M."/>
            <person name="Pfister S."/>
            <person name="Riley R."/>
            <person name="Sitrit Y."/>
            <person name="Stielow J.B."/>
            <person name="Szollosi G."/>
            <person name="Zifcakova L."/>
            <person name="Stursova M."/>
            <person name="Spatafora J.W."/>
            <person name="Tedersoo L."/>
            <person name="Vaario L.M."/>
            <person name="Yamada A."/>
            <person name="Yan M."/>
            <person name="Wang P."/>
            <person name="Xu J."/>
            <person name="Bruns T."/>
            <person name="Baldrian P."/>
            <person name="Vilgalys R."/>
            <person name="Dunand C."/>
            <person name="Henrissat B."/>
            <person name="Grigoriev I.V."/>
            <person name="Hibbett D."/>
            <person name="Nagy L.G."/>
            <person name="Martin F.M."/>
        </authorList>
    </citation>
    <scope>NUCLEOTIDE SEQUENCE</scope>
    <source>
        <strain evidence="2">BED1</strain>
    </source>
</reference>
<dbReference type="AlphaFoldDB" id="A0AAD4BB10"/>
<feature type="non-terminal residue" evidence="2">
    <location>
        <position position="115"/>
    </location>
</feature>
<dbReference type="EMBL" id="WHUW01000335">
    <property type="protein sequence ID" value="KAF8415386.1"/>
    <property type="molecule type" value="Genomic_DNA"/>
</dbReference>
<feature type="region of interest" description="Disordered" evidence="1">
    <location>
        <begin position="1"/>
        <end position="115"/>
    </location>
</feature>
<evidence type="ECO:0000313" key="2">
    <source>
        <dbReference type="EMBL" id="KAF8415386.1"/>
    </source>
</evidence>
<reference evidence="2" key="1">
    <citation type="submission" date="2019-10" db="EMBL/GenBank/DDBJ databases">
        <authorList>
            <consortium name="DOE Joint Genome Institute"/>
            <person name="Kuo A."/>
            <person name="Miyauchi S."/>
            <person name="Kiss E."/>
            <person name="Drula E."/>
            <person name="Kohler A."/>
            <person name="Sanchez-Garcia M."/>
            <person name="Andreopoulos B."/>
            <person name="Barry K.W."/>
            <person name="Bonito G."/>
            <person name="Buee M."/>
            <person name="Carver A."/>
            <person name="Chen C."/>
            <person name="Cichocki N."/>
            <person name="Clum A."/>
            <person name="Culley D."/>
            <person name="Crous P.W."/>
            <person name="Fauchery L."/>
            <person name="Girlanda M."/>
            <person name="Hayes R."/>
            <person name="Keri Z."/>
            <person name="LaButti K."/>
            <person name="Lipzen A."/>
            <person name="Lombard V."/>
            <person name="Magnuson J."/>
            <person name="Maillard F."/>
            <person name="Morin E."/>
            <person name="Murat C."/>
            <person name="Nolan M."/>
            <person name="Ohm R."/>
            <person name="Pangilinan J."/>
            <person name="Pereira M."/>
            <person name="Perotto S."/>
            <person name="Peter M."/>
            <person name="Riley R."/>
            <person name="Sitrit Y."/>
            <person name="Stielow B."/>
            <person name="Szollosi G."/>
            <person name="Zifcakova L."/>
            <person name="Stursova M."/>
            <person name="Spatafora J.W."/>
            <person name="Tedersoo L."/>
            <person name="Vaario L.-M."/>
            <person name="Yamada A."/>
            <person name="Yan M."/>
            <person name="Wang P."/>
            <person name="Xu J."/>
            <person name="Bruns T."/>
            <person name="Baldrian P."/>
            <person name="Vilgalys R."/>
            <person name="Henrissat B."/>
            <person name="Grigoriev I.V."/>
            <person name="Hibbett D."/>
            <person name="Nagy L.G."/>
            <person name="Martin F.M."/>
        </authorList>
    </citation>
    <scope>NUCLEOTIDE SEQUENCE</scope>
    <source>
        <strain evidence="2">BED1</strain>
    </source>
</reference>
<keyword evidence="3" id="KW-1185">Reference proteome</keyword>
<name>A0AAD4BB10_BOLED</name>
<organism evidence="2 3">
    <name type="scientific">Boletus edulis BED1</name>
    <dbReference type="NCBI Taxonomy" id="1328754"/>
    <lineage>
        <taxon>Eukaryota</taxon>
        <taxon>Fungi</taxon>
        <taxon>Dikarya</taxon>
        <taxon>Basidiomycota</taxon>
        <taxon>Agaricomycotina</taxon>
        <taxon>Agaricomycetes</taxon>
        <taxon>Agaricomycetidae</taxon>
        <taxon>Boletales</taxon>
        <taxon>Boletineae</taxon>
        <taxon>Boletaceae</taxon>
        <taxon>Boletoideae</taxon>
        <taxon>Boletus</taxon>
    </lineage>
</organism>
<gene>
    <name evidence="2" type="ORF">L210DRAFT_938119</name>
</gene>
<evidence type="ECO:0000313" key="3">
    <source>
        <dbReference type="Proteomes" id="UP001194468"/>
    </source>
</evidence>
<feature type="compositionally biased region" description="Polar residues" evidence="1">
    <location>
        <begin position="87"/>
        <end position="96"/>
    </location>
</feature>